<dbReference type="AlphaFoldDB" id="A0A6J7I3X7"/>
<dbReference type="InterPro" id="IPR018520">
    <property type="entry name" value="UPP_synth-like_CS"/>
</dbReference>
<dbReference type="PANTHER" id="PTHR10291:SF0">
    <property type="entry name" value="DEHYDRODOLICHYL DIPHOSPHATE SYNTHASE 2"/>
    <property type="match status" value="1"/>
</dbReference>
<dbReference type="PROSITE" id="PS01066">
    <property type="entry name" value="UPP_SYNTHASE"/>
    <property type="match status" value="1"/>
</dbReference>
<dbReference type="GO" id="GO:0016094">
    <property type="term" value="P:polyprenol biosynthetic process"/>
    <property type="evidence" value="ECO:0007669"/>
    <property type="project" value="TreeGrafter"/>
</dbReference>
<protein>
    <submittedName>
        <fullName evidence="3">Unannotated protein</fullName>
    </submittedName>
</protein>
<dbReference type="NCBIfam" id="TIGR00055">
    <property type="entry name" value="uppS"/>
    <property type="match status" value="1"/>
</dbReference>
<name>A0A6J7I3X7_9ZZZZ</name>
<organism evidence="3">
    <name type="scientific">freshwater metagenome</name>
    <dbReference type="NCBI Taxonomy" id="449393"/>
    <lineage>
        <taxon>unclassified sequences</taxon>
        <taxon>metagenomes</taxon>
        <taxon>ecological metagenomes</taxon>
    </lineage>
</organism>
<evidence type="ECO:0000256" key="1">
    <source>
        <dbReference type="ARBA" id="ARBA00001946"/>
    </source>
</evidence>
<evidence type="ECO:0000256" key="2">
    <source>
        <dbReference type="ARBA" id="ARBA00022679"/>
    </source>
</evidence>
<accession>A0A6J7I3X7</accession>
<dbReference type="InterPro" id="IPR001441">
    <property type="entry name" value="UPP_synth-like"/>
</dbReference>
<evidence type="ECO:0000313" key="3">
    <source>
        <dbReference type="EMBL" id="CAB4925430.1"/>
    </source>
</evidence>
<gene>
    <name evidence="3" type="ORF">UFOPK3674_00819</name>
</gene>
<sequence>MTADGRAARYVAIITDGNGRWAAERGLPPIDGHSAGADVVKARLRDAVELGIRELTVYSFSTENWSRPAEEVTALMRMFSERIRTETPELREQGVRMRFIGRRDRVAPALLEQMTWAEKETAQGDRLTLFVAFDYGGRNEILDAAAQYEGGGEDAFRELLYAPEMHDPDLVIRTSGERRLSNYLLWQSAYAELVFRDELWPDFDRAAFEASLDEFAARSRRFGGR</sequence>
<dbReference type="EMBL" id="CAFBMX010000003">
    <property type="protein sequence ID" value="CAB4925430.1"/>
    <property type="molecule type" value="Genomic_DNA"/>
</dbReference>
<dbReference type="HAMAP" id="MF_01139">
    <property type="entry name" value="ISPT"/>
    <property type="match status" value="1"/>
</dbReference>
<dbReference type="CDD" id="cd00475">
    <property type="entry name" value="Cis_IPPS"/>
    <property type="match status" value="1"/>
</dbReference>
<dbReference type="GO" id="GO:0045547">
    <property type="term" value="F:ditrans,polycis-polyprenyl diphosphate synthase [(2E,6E)-farnesyl diphosphate specific] activity"/>
    <property type="evidence" value="ECO:0007669"/>
    <property type="project" value="TreeGrafter"/>
</dbReference>
<comment type="cofactor">
    <cofactor evidence="1">
        <name>Mg(2+)</name>
        <dbReference type="ChEBI" id="CHEBI:18420"/>
    </cofactor>
</comment>
<dbReference type="SUPFAM" id="SSF64005">
    <property type="entry name" value="Undecaprenyl diphosphate synthase"/>
    <property type="match status" value="1"/>
</dbReference>
<dbReference type="PANTHER" id="PTHR10291">
    <property type="entry name" value="DEHYDRODOLICHYL DIPHOSPHATE SYNTHASE FAMILY MEMBER"/>
    <property type="match status" value="1"/>
</dbReference>
<dbReference type="Pfam" id="PF01255">
    <property type="entry name" value="Prenyltransf"/>
    <property type="match status" value="1"/>
</dbReference>
<proteinExistence type="inferred from homology"/>
<keyword evidence="2" id="KW-0808">Transferase</keyword>
<reference evidence="3" key="1">
    <citation type="submission" date="2020-05" db="EMBL/GenBank/DDBJ databases">
        <authorList>
            <person name="Chiriac C."/>
            <person name="Salcher M."/>
            <person name="Ghai R."/>
            <person name="Kavagutti S V."/>
        </authorList>
    </citation>
    <scope>NUCLEOTIDE SEQUENCE</scope>
</reference>
<dbReference type="InterPro" id="IPR036424">
    <property type="entry name" value="UPP_synth-like_sf"/>
</dbReference>
<dbReference type="Gene3D" id="3.40.1180.10">
    <property type="entry name" value="Decaprenyl diphosphate synthase-like"/>
    <property type="match status" value="1"/>
</dbReference>